<feature type="transmembrane region" description="Helical" evidence="1">
    <location>
        <begin position="142"/>
        <end position="163"/>
    </location>
</feature>
<keyword evidence="1" id="KW-1133">Transmembrane helix</keyword>
<protein>
    <recommendedName>
        <fullName evidence="4">G-protein coupled receptors family 1 profile domain-containing protein</fullName>
    </recommendedName>
</protein>
<sequence length="421" mass="48438">MHLTTIDGEEDLRIHNISILPSDQCATEDQRISLNVGFMFGRLNNGWSHMIVYGFAYPMLLLTMIAPLCAVMLGMGKREKREGDRRFPNPLYQMIWLLSFCGWVSVLAPLPFTVWYYIIGEGTRSLNQSVVMCHVFRTTMEAIPHTVDTMMTLFSVLLAAARFLTQYHRNTLKLRTVERFSRAIWLIIFICIAIGLLRFFEHDTTVYQFCMDTEPTPRWASRCMVRDGALMNIVTRSFWKVFLPLSDFVVQFLIPGCLLALLHVGFIREPEIDMGDMTRHNRFGRTPRDQTRILITTVTIAFLVVQVPTAFITTLSLTINHFQNNNALMILALVTGHLQPMLSIITIAANCAALLTAYYVIVKDDDEDVGDSRNSISDTEGPHELLLRQQRERRGTRQVWSSIRRWGRVPRVNSSMRLRLR</sequence>
<feature type="transmembrane region" description="Helical" evidence="1">
    <location>
        <begin position="94"/>
        <end position="118"/>
    </location>
</feature>
<feature type="transmembrane region" description="Helical" evidence="1">
    <location>
        <begin position="293"/>
        <end position="319"/>
    </location>
</feature>
<feature type="transmembrane region" description="Helical" evidence="1">
    <location>
        <begin position="248"/>
        <end position="267"/>
    </location>
</feature>
<comment type="caution">
    <text evidence="2">The sequence shown here is derived from an EMBL/GenBank/DDBJ whole genome shotgun (WGS) entry which is preliminary data.</text>
</comment>
<dbReference type="PANTHER" id="PTHR47023:SF6">
    <property type="entry name" value="G_PROTEIN_RECEP_F1_2 DOMAIN-CONTAINING PROTEIN"/>
    <property type="match status" value="1"/>
</dbReference>
<dbReference type="Proteomes" id="UP000024635">
    <property type="component" value="Unassembled WGS sequence"/>
</dbReference>
<name>A0A016SWI1_9BILA</name>
<evidence type="ECO:0008006" key="4">
    <source>
        <dbReference type="Google" id="ProtNLM"/>
    </source>
</evidence>
<dbReference type="EMBL" id="JARK01001504">
    <property type="protein sequence ID" value="EYB94699.1"/>
    <property type="molecule type" value="Genomic_DNA"/>
</dbReference>
<keyword evidence="3" id="KW-1185">Reference proteome</keyword>
<dbReference type="Gene3D" id="1.20.1070.10">
    <property type="entry name" value="Rhodopsin 7-helix transmembrane proteins"/>
    <property type="match status" value="1"/>
</dbReference>
<dbReference type="PANTHER" id="PTHR47023">
    <property type="entry name" value="SEX PEPTIDE RECEPTOR"/>
    <property type="match status" value="1"/>
</dbReference>
<evidence type="ECO:0000256" key="1">
    <source>
        <dbReference type="SAM" id="Phobius"/>
    </source>
</evidence>
<gene>
    <name evidence="2" type="primary">Acey_s0168.g180</name>
    <name evidence="2" type="ORF">Y032_0168g180</name>
</gene>
<dbReference type="OrthoDB" id="5777712at2759"/>
<dbReference type="SUPFAM" id="SSF81321">
    <property type="entry name" value="Family A G protein-coupled receptor-like"/>
    <property type="match status" value="1"/>
</dbReference>
<feature type="transmembrane region" description="Helical" evidence="1">
    <location>
        <begin position="339"/>
        <end position="361"/>
    </location>
</feature>
<evidence type="ECO:0000313" key="3">
    <source>
        <dbReference type="Proteomes" id="UP000024635"/>
    </source>
</evidence>
<proteinExistence type="predicted"/>
<dbReference type="Pfam" id="PF10324">
    <property type="entry name" value="7TM_GPCR_Srw"/>
    <property type="match status" value="1"/>
</dbReference>
<dbReference type="InterPro" id="IPR019427">
    <property type="entry name" value="7TM_GPCR_serpentine_rcpt_Srw"/>
</dbReference>
<keyword evidence="1" id="KW-0472">Membrane</keyword>
<dbReference type="GO" id="GO:0008528">
    <property type="term" value="F:G protein-coupled peptide receptor activity"/>
    <property type="evidence" value="ECO:0007669"/>
    <property type="project" value="InterPro"/>
</dbReference>
<feature type="transmembrane region" description="Helical" evidence="1">
    <location>
        <begin position="50"/>
        <end position="73"/>
    </location>
</feature>
<feature type="transmembrane region" description="Helical" evidence="1">
    <location>
        <begin position="183"/>
        <end position="200"/>
    </location>
</feature>
<accession>A0A016SWI1</accession>
<reference evidence="3" key="1">
    <citation type="journal article" date="2015" name="Nat. Genet.">
        <title>The genome and transcriptome of the zoonotic hookworm Ancylostoma ceylanicum identify infection-specific gene families.</title>
        <authorList>
            <person name="Schwarz E.M."/>
            <person name="Hu Y."/>
            <person name="Antoshechkin I."/>
            <person name="Miller M.M."/>
            <person name="Sternberg P.W."/>
            <person name="Aroian R.V."/>
        </authorList>
    </citation>
    <scope>NUCLEOTIDE SEQUENCE</scope>
    <source>
        <strain evidence="3">HY135</strain>
    </source>
</reference>
<keyword evidence="1" id="KW-0812">Transmembrane</keyword>
<dbReference type="AlphaFoldDB" id="A0A016SWI1"/>
<dbReference type="InterPro" id="IPR053071">
    <property type="entry name" value="GPCR1-related_rcpt"/>
</dbReference>
<organism evidence="2 3">
    <name type="scientific">Ancylostoma ceylanicum</name>
    <dbReference type="NCBI Taxonomy" id="53326"/>
    <lineage>
        <taxon>Eukaryota</taxon>
        <taxon>Metazoa</taxon>
        <taxon>Ecdysozoa</taxon>
        <taxon>Nematoda</taxon>
        <taxon>Chromadorea</taxon>
        <taxon>Rhabditida</taxon>
        <taxon>Rhabditina</taxon>
        <taxon>Rhabditomorpha</taxon>
        <taxon>Strongyloidea</taxon>
        <taxon>Ancylostomatidae</taxon>
        <taxon>Ancylostomatinae</taxon>
        <taxon>Ancylostoma</taxon>
    </lineage>
</organism>
<evidence type="ECO:0000313" key="2">
    <source>
        <dbReference type="EMBL" id="EYB94699.1"/>
    </source>
</evidence>